<sequence>MNLNNDIIKLNEAYRKIIEGITTIKTIYSEERSLTPFIIKFQRVHGELNRKVLELLKEEQPIIIIKKGDQDGK</sequence>
<gene>
    <name evidence="1" type="ORF">LCGC14_0862500</name>
</gene>
<reference evidence="1" key="1">
    <citation type="journal article" date="2015" name="Nature">
        <title>Complex archaea that bridge the gap between prokaryotes and eukaryotes.</title>
        <authorList>
            <person name="Spang A."/>
            <person name="Saw J.H."/>
            <person name="Jorgensen S.L."/>
            <person name="Zaremba-Niedzwiedzka K."/>
            <person name="Martijn J."/>
            <person name="Lind A.E."/>
            <person name="van Eijk R."/>
            <person name="Schleper C."/>
            <person name="Guy L."/>
            <person name="Ettema T.J."/>
        </authorList>
    </citation>
    <scope>NUCLEOTIDE SEQUENCE</scope>
</reference>
<accession>A0A0F9RRN6</accession>
<protein>
    <submittedName>
        <fullName evidence="1">Uncharacterized protein</fullName>
    </submittedName>
</protein>
<proteinExistence type="predicted"/>
<organism evidence="1">
    <name type="scientific">marine sediment metagenome</name>
    <dbReference type="NCBI Taxonomy" id="412755"/>
    <lineage>
        <taxon>unclassified sequences</taxon>
        <taxon>metagenomes</taxon>
        <taxon>ecological metagenomes</taxon>
    </lineage>
</organism>
<dbReference type="AlphaFoldDB" id="A0A0F9RRN6"/>
<evidence type="ECO:0000313" key="1">
    <source>
        <dbReference type="EMBL" id="KKN27656.1"/>
    </source>
</evidence>
<comment type="caution">
    <text evidence="1">The sequence shown here is derived from an EMBL/GenBank/DDBJ whole genome shotgun (WGS) entry which is preliminary data.</text>
</comment>
<name>A0A0F9RRN6_9ZZZZ</name>
<dbReference type="EMBL" id="LAZR01002620">
    <property type="protein sequence ID" value="KKN27656.1"/>
    <property type="molecule type" value="Genomic_DNA"/>
</dbReference>